<dbReference type="InterPro" id="IPR010148">
    <property type="entry name" value="CRISPR-assoc_prot_CT1975"/>
</dbReference>
<comment type="caution">
    <text evidence="1">The sequence shown here is derived from an EMBL/GenBank/DDBJ whole genome shotgun (WGS) entry which is preliminary data.</text>
</comment>
<organism evidence="1 2">
    <name type="scientific">Streptomyces bohaiensis</name>
    <dbReference type="NCBI Taxonomy" id="1431344"/>
    <lineage>
        <taxon>Bacteria</taxon>
        <taxon>Bacillati</taxon>
        <taxon>Actinomycetota</taxon>
        <taxon>Actinomycetes</taxon>
        <taxon>Kitasatosporales</taxon>
        <taxon>Streptomycetaceae</taxon>
        <taxon>Streptomyces</taxon>
    </lineage>
</organism>
<gene>
    <name evidence="1" type="primary">cas7e</name>
    <name evidence="1" type="ORF">HCN52_05510</name>
</gene>
<dbReference type="Proteomes" id="UP000727056">
    <property type="component" value="Unassembled WGS sequence"/>
</dbReference>
<reference evidence="1 2" key="1">
    <citation type="submission" date="2020-03" db="EMBL/GenBank/DDBJ databases">
        <title>Draft genome of Streptomyces sp. ventii, isolated from the Axial Seamount in the Pacific Ocean, and resequencing of the two type strains Streptomyces lonarensis strain NCL 716 and Streptomyces bohaiensis strain 11A07.</title>
        <authorList>
            <person name="Loughran R.M."/>
            <person name="Pfannmuller K.M."/>
            <person name="Wasson B.J."/>
            <person name="Deadmond M.C."/>
            <person name="Paddock B.E."/>
            <person name="Koyack M.J."/>
            <person name="Gallegos D.A."/>
            <person name="Mitchell E.A."/>
            <person name="Ushijima B."/>
            <person name="Saw J.H."/>
            <person name="Mcphail K.L."/>
            <person name="Videau P."/>
        </authorList>
    </citation>
    <scope>NUCLEOTIDE SEQUENCE [LARGE SCALE GENOMIC DNA]</scope>
    <source>
        <strain evidence="1 2">11A07</strain>
    </source>
</reference>
<keyword evidence="2" id="KW-1185">Reference proteome</keyword>
<accession>A0ABX1CB79</accession>
<sequence>MTTAPARFIDVHIVQSLPYSNVNRDDLGSPKTVTFGGTTRTRVSSQAWKRPTRLAVEAAIGERAVRTRRLPLQIQHDLVARGWPEELARTAGEQVIISTGELGLDKKTPMNSASLIFLPEPAAQRLADIAEEHREALEKALGGSAAEKKAAAKGVLPKDEVQKVLRSSNGSIALFGRMLAEIPGAGVDGSVQVAHAFTTHTTSVQADFFTAVDDEDRWAEDAGSGHMNTAEYSSGVFYRYATLDLRDLAANVDDPATARELTEAFLNSFITSMPSAKKNSTAPHTIPDLVHVAVRSDRPVSLAAAYEKPVTAGRDGWSSTSRDALAQYATIASQLLGTSGLLHRAWAGLDTAGTDGLGGRAGSFTELVTRAVAAATSKDKDTAA</sequence>
<dbReference type="Pfam" id="PF09344">
    <property type="entry name" value="Cas_CT1975"/>
    <property type="match status" value="1"/>
</dbReference>
<dbReference type="NCBIfam" id="TIGR01869">
    <property type="entry name" value="casC_Cse4"/>
    <property type="match status" value="1"/>
</dbReference>
<evidence type="ECO:0000313" key="1">
    <source>
        <dbReference type="EMBL" id="NJQ14409.1"/>
    </source>
</evidence>
<proteinExistence type="predicted"/>
<name>A0ABX1CB79_9ACTN</name>
<dbReference type="RefSeq" id="WP_168087233.1">
    <property type="nucleotide sequence ID" value="NZ_BHZH01000002.1"/>
</dbReference>
<protein>
    <submittedName>
        <fullName evidence="1">Type I-E CRISPR-associated protein Cas7/Cse4/CasC</fullName>
    </submittedName>
</protein>
<evidence type="ECO:0000313" key="2">
    <source>
        <dbReference type="Proteomes" id="UP000727056"/>
    </source>
</evidence>
<dbReference type="EMBL" id="JAAVJC010000024">
    <property type="protein sequence ID" value="NJQ14409.1"/>
    <property type="molecule type" value="Genomic_DNA"/>
</dbReference>